<dbReference type="SUPFAM" id="SSF51197">
    <property type="entry name" value="Clavaminate synthase-like"/>
    <property type="match status" value="1"/>
</dbReference>
<dbReference type="Pfam" id="PF03171">
    <property type="entry name" value="2OG-FeII_Oxy"/>
    <property type="match status" value="1"/>
</dbReference>
<dbReference type="GO" id="GO:0045543">
    <property type="term" value="F:gibberellin 2-beta-dioxygenase activity"/>
    <property type="evidence" value="ECO:0007669"/>
    <property type="project" value="UniProtKB-EC"/>
</dbReference>
<evidence type="ECO:0000256" key="3">
    <source>
        <dbReference type="ARBA" id="ARBA00023002"/>
    </source>
</evidence>
<keyword evidence="11" id="KW-1185">Reference proteome</keyword>
<dbReference type="GO" id="GO:0046872">
    <property type="term" value="F:metal ion binding"/>
    <property type="evidence" value="ECO:0007669"/>
    <property type="project" value="UniProtKB-KW"/>
</dbReference>
<sequence length="356" mass="40108">MVVPSPISSTSPIESVILGAEIPVIDLSKKRSQVREMIVKASEEYGFFKVINHGVAKQTTEKMEREATDFFAKSPLEKHKAGPPNPLGYGIKNIGFSGDKGEVEYLILHTNPQSISQRSKSISKDPSKFSSAVNEYVEAVRNLACEILDLMAEGLWAQDNTVFSRLIRDVDSDSLIRLNHYPSFKDTNLDDWDPSLPYHHHHHLKKRKTRIGFGEHSDPQILTLLRSNDVEGLQISLKNGAWVSVPSDPSAFCVNVGDVLQAMTNGRFISARHRVMANSAKARMSTMYFGAPPLHAWIAPLPELITLENPPLYRAFTWCEYKKATYSLRLGDGRLDRFRAHDQHHHHRHEHTIVAA</sequence>
<dbReference type="Proteomes" id="UP001420932">
    <property type="component" value="Unassembled WGS sequence"/>
</dbReference>
<keyword evidence="2" id="KW-0223">Dioxygenase</keyword>
<name>A0AAP0Q334_9MAGN</name>
<dbReference type="PANTHER" id="PTHR47990">
    <property type="entry name" value="2-OXOGLUTARATE (2OG) AND FE(II)-DEPENDENT OXYGENASE SUPERFAMILY PROTEIN-RELATED"/>
    <property type="match status" value="1"/>
</dbReference>
<protein>
    <recommendedName>
        <fullName evidence="7">gibberellin 2beta-dioxygenase</fullName>
        <ecNumber evidence="7">1.14.11.13</ecNumber>
    </recommendedName>
</protein>
<dbReference type="InterPro" id="IPR026992">
    <property type="entry name" value="DIOX_N"/>
</dbReference>
<evidence type="ECO:0000259" key="9">
    <source>
        <dbReference type="PROSITE" id="PS51471"/>
    </source>
</evidence>
<dbReference type="Gene3D" id="2.60.120.330">
    <property type="entry name" value="B-lactam Antibiotic, Isopenicillin N Synthase, Chain"/>
    <property type="match status" value="1"/>
</dbReference>
<proteinExistence type="inferred from homology"/>
<keyword evidence="1 8" id="KW-0479">Metal-binding</keyword>
<comment type="similarity">
    <text evidence="6">Belongs to the iron/ascorbate-dependent oxidoreductase family. GA2OX subfamily.</text>
</comment>
<evidence type="ECO:0000256" key="7">
    <source>
        <dbReference type="ARBA" id="ARBA00066708"/>
    </source>
</evidence>
<keyword evidence="4 8" id="KW-0408">Iron</keyword>
<comment type="caution">
    <text evidence="10">The sequence shown here is derived from an EMBL/GenBank/DDBJ whole genome shotgun (WGS) entry which is preliminary data.</text>
</comment>
<reference evidence="10 11" key="1">
    <citation type="submission" date="2024-01" db="EMBL/GenBank/DDBJ databases">
        <title>Genome assemblies of Stephania.</title>
        <authorList>
            <person name="Yang L."/>
        </authorList>
    </citation>
    <scope>NUCLEOTIDE SEQUENCE [LARGE SCALE GENOMIC DNA]</scope>
    <source>
        <strain evidence="10">YNDBR</strain>
        <tissue evidence="10">Leaf</tissue>
    </source>
</reference>
<evidence type="ECO:0000256" key="6">
    <source>
        <dbReference type="ARBA" id="ARBA00061282"/>
    </source>
</evidence>
<evidence type="ECO:0000313" key="10">
    <source>
        <dbReference type="EMBL" id="KAK9161786.1"/>
    </source>
</evidence>
<dbReference type="PROSITE" id="PS51471">
    <property type="entry name" value="FE2OG_OXY"/>
    <property type="match status" value="1"/>
</dbReference>
<keyword evidence="3 8" id="KW-0560">Oxidoreductase</keyword>
<comment type="catalytic activity">
    <reaction evidence="5">
        <text>gibberellin A1 + 2-oxoglutarate + O2 = gibberellin A8 + succinate + CO2</text>
        <dbReference type="Rhea" id="RHEA:15005"/>
        <dbReference type="ChEBI" id="CHEBI:15379"/>
        <dbReference type="ChEBI" id="CHEBI:16526"/>
        <dbReference type="ChEBI" id="CHEBI:16810"/>
        <dbReference type="ChEBI" id="CHEBI:30031"/>
        <dbReference type="ChEBI" id="CHEBI:58524"/>
        <dbReference type="ChEBI" id="CHEBI:58594"/>
        <dbReference type="EC" id="1.14.11.13"/>
    </reaction>
</comment>
<dbReference type="InterPro" id="IPR005123">
    <property type="entry name" value="Oxoglu/Fe-dep_dioxygenase_dom"/>
</dbReference>
<evidence type="ECO:0000256" key="1">
    <source>
        <dbReference type="ARBA" id="ARBA00022723"/>
    </source>
</evidence>
<dbReference type="Pfam" id="PF14226">
    <property type="entry name" value="DIOX_N"/>
    <property type="match status" value="1"/>
</dbReference>
<evidence type="ECO:0000313" key="11">
    <source>
        <dbReference type="Proteomes" id="UP001420932"/>
    </source>
</evidence>
<evidence type="ECO:0000256" key="2">
    <source>
        <dbReference type="ARBA" id="ARBA00022964"/>
    </source>
</evidence>
<dbReference type="InterPro" id="IPR044861">
    <property type="entry name" value="IPNS-like_FE2OG_OXY"/>
</dbReference>
<dbReference type="FunFam" id="2.60.120.330:FF:000025">
    <property type="entry name" value="Gibberellin 2-beta-dioxygenase 2"/>
    <property type="match status" value="1"/>
</dbReference>
<dbReference type="GO" id="GO:0009685">
    <property type="term" value="P:gibberellin metabolic process"/>
    <property type="evidence" value="ECO:0007669"/>
    <property type="project" value="UniProtKB-ARBA"/>
</dbReference>
<feature type="domain" description="Fe2OG dioxygenase" evidence="9">
    <location>
        <begin position="171"/>
        <end position="292"/>
    </location>
</feature>
<dbReference type="PRINTS" id="PR00682">
    <property type="entry name" value="IPNSYNTHASE"/>
</dbReference>
<evidence type="ECO:0000256" key="5">
    <source>
        <dbReference type="ARBA" id="ARBA00052204"/>
    </source>
</evidence>
<evidence type="ECO:0000256" key="4">
    <source>
        <dbReference type="ARBA" id="ARBA00023004"/>
    </source>
</evidence>
<organism evidence="10 11">
    <name type="scientific">Stephania yunnanensis</name>
    <dbReference type="NCBI Taxonomy" id="152371"/>
    <lineage>
        <taxon>Eukaryota</taxon>
        <taxon>Viridiplantae</taxon>
        <taxon>Streptophyta</taxon>
        <taxon>Embryophyta</taxon>
        <taxon>Tracheophyta</taxon>
        <taxon>Spermatophyta</taxon>
        <taxon>Magnoliopsida</taxon>
        <taxon>Ranunculales</taxon>
        <taxon>Menispermaceae</taxon>
        <taxon>Menispermoideae</taxon>
        <taxon>Cissampelideae</taxon>
        <taxon>Stephania</taxon>
    </lineage>
</organism>
<dbReference type="AlphaFoldDB" id="A0AAP0Q334"/>
<gene>
    <name evidence="10" type="ORF">Syun_008127</name>
</gene>
<accession>A0AAP0Q334</accession>
<dbReference type="InterPro" id="IPR027443">
    <property type="entry name" value="IPNS-like_sf"/>
</dbReference>
<dbReference type="EMBL" id="JBBNAF010000003">
    <property type="protein sequence ID" value="KAK9161786.1"/>
    <property type="molecule type" value="Genomic_DNA"/>
</dbReference>
<dbReference type="InterPro" id="IPR050231">
    <property type="entry name" value="Iron_ascorbate_oxido_reductase"/>
</dbReference>
<evidence type="ECO:0000256" key="8">
    <source>
        <dbReference type="RuleBase" id="RU003682"/>
    </source>
</evidence>
<dbReference type="EC" id="1.14.11.13" evidence="7"/>